<evidence type="ECO:0000313" key="1">
    <source>
        <dbReference type="EnsemblPlants" id="ONIVA07G11080.1"/>
    </source>
</evidence>
<sequence length="61" mass="6566">MGSNNVLGAFSGDGIPESCNDKMVNNITKDVGDFYDLFEGPMVTVSRSLYAQAVPMVKFTS</sequence>
<reference evidence="1" key="1">
    <citation type="submission" date="2015-04" db="UniProtKB">
        <authorList>
            <consortium name="EnsemblPlants"/>
        </authorList>
    </citation>
    <scope>IDENTIFICATION</scope>
    <source>
        <strain evidence="1">SL10</strain>
    </source>
</reference>
<name>A0A0E0I042_ORYNI</name>
<protein>
    <submittedName>
        <fullName evidence="1">Uncharacterized protein</fullName>
    </submittedName>
</protein>
<dbReference type="HOGENOM" id="CLU_190984_0_0_1"/>
<dbReference type="Gramene" id="ONIVA07G11080.1">
    <property type="protein sequence ID" value="ONIVA07G11080.1"/>
    <property type="gene ID" value="ONIVA07G11080"/>
</dbReference>
<accession>A0A0E0I042</accession>
<dbReference type="OMA" id="GGIPESC"/>
<dbReference type="AlphaFoldDB" id="A0A0E0I042"/>
<dbReference type="Proteomes" id="UP000006591">
    <property type="component" value="Chromosome 7"/>
</dbReference>
<organism evidence="1">
    <name type="scientific">Oryza nivara</name>
    <name type="common">Indian wild rice</name>
    <name type="synonym">Oryza sativa f. spontanea</name>
    <dbReference type="NCBI Taxonomy" id="4536"/>
    <lineage>
        <taxon>Eukaryota</taxon>
        <taxon>Viridiplantae</taxon>
        <taxon>Streptophyta</taxon>
        <taxon>Embryophyta</taxon>
        <taxon>Tracheophyta</taxon>
        <taxon>Spermatophyta</taxon>
        <taxon>Magnoliopsida</taxon>
        <taxon>Liliopsida</taxon>
        <taxon>Poales</taxon>
        <taxon>Poaceae</taxon>
        <taxon>BOP clade</taxon>
        <taxon>Oryzoideae</taxon>
        <taxon>Oryzeae</taxon>
        <taxon>Oryzinae</taxon>
        <taxon>Oryza</taxon>
    </lineage>
</organism>
<keyword evidence="2" id="KW-1185">Reference proteome</keyword>
<reference evidence="1" key="2">
    <citation type="submission" date="2018-04" db="EMBL/GenBank/DDBJ databases">
        <title>OnivRS2 (Oryza nivara Reference Sequence Version 2).</title>
        <authorList>
            <person name="Zhang J."/>
            <person name="Kudrna D."/>
            <person name="Lee S."/>
            <person name="Talag J."/>
            <person name="Rajasekar S."/>
            <person name="Welchert J."/>
            <person name="Hsing Y.-I."/>
            <person name="Wing R.A."/>
        </authorList>
    </citation>
    <scope>NUCLEOTIDE SEQUENCE [LARGE SCALE GENOMIC DNA]</scope>
    <source>
        <strain evidence="1">SL10</strain>
    </source>
</reference>
<dbReference type="EnsemblPlants" id="ONIVA07G11080.1">
    <property type="protein sequence ID" value="ONIVA07G11080.1"/>
    <property type="gene ID" value="ONIVA07G11080"/>
</dbReference>
<proteinExistence type="predicted"/>
<evidence type="ECO:0000313" key="2">
    <source>
        <dbReference type="Proteomes" id="UP000006591"/>
    </source>
</evidence>